<evidence type="ECO:0000313" key="3">
    <source>
        <dbReference type="Proteomes" id="UP000251144"/>
    </source>
</evidence>
<dbReference type="OrthoDB" id="166377at2"/>
<accession>A0A329U1K0</accession>
<sequence length="149" mass="16342">MRRLVRLGPLVFRDPLLLCGALYLLLWFDASGFLRIGLCAAILHEMGHIFVYLLLFRRFPVIEVTMTGFCMRTGGQTLTRGQTFLLAAAGPGMNGLLAAIWAMRMEQCATIRGSAFLAANLLTGAFNLLPVPPLDGAQMLRCLLQSSPK</sequence>
<dbReference type="EMBL" id="PRLB01000003">
    <property type="protein sequence ID" value="RAW54778.1"/>
    <property type="molecule type" value="Genomic_DNA"/>
</dbReference>
<organism evidence="2 3">
    <name type="scientific">Faecalibacterium prausnitzii</name>
    <dbReference type="NCBI Taxonomy" id="853"/>
    <lineage>
        <taxon>Bacteria</taxon>
        <taxon>Bacillati</taxon>
        <taxon>Bacillota</taxon>
        <taxon>Clostridia</taxon>
        <taxon>Eubacteriales</taxon>
        <taxon>Oscillospiraceae</taxon>
        <taxon>Faecalibacterium</taxon>
    </lineage>
</organism>
<keyword evidence="1" id="KW-0472">Membrane</keyword>
<keyword evidence="1" id="KW-0812">Transmembrane</keyword>
<feature type="transmembrane region" description="Helical" evidence="1">
    <location>
        <begin position="83"/>
        <end position="103"/>
    </location>
</feature>
<evidence type="ECO:0000313" key="2">
    <source>
        <dbReference type="EMBL" id="RAW54778.1"/>
    </source>
</evidence>
<evidence type="ECO:0000256" key="1">
    <source>
        <dbReference type="SAM" id="Phobius"/>
    </source>
</evidence>
<dbReference type="Proteomes" id="UP000251144">
    <property type="component" value="Unassembled WGS sequence"/>
</dbReference>
<name>A0A329U1K0_9FIRM</name>
<protein>
    <submittedName>
        <fullName evidence="2">Peptidase</fullName>
    </submittedName>
</protein>
<reference evidence="2 3" key="1">
    <citation type="submission" date="2018-02" db="EMBL/GenBank/DDBJ databases">
        <title>Complete genome sequencing of Faecalibacterium prausnitzii strains isolated from the human gut.</title>
        <authorList>
            <person name="Fitzgerald B.C."/>
            <person name="Shkoporov A.N."/>
            <person name="Ross P.R."/>
            <person name="Hill C."/>
        </authorList>
    </citation>
    <scope>NUCLEOTIDE SEQUENCE [LARGE SCALE GENOMIC DNA]</scope>
    <source>
        <strain evidence="2 3">APC942/32-1</strain>
    </source>
</reference>
<dbReference type="AlphaFoldDB" id="A0A329U1K0"/>
<dbReference type="RefSeq" id="WP_158400681.1">
    <property type="nucleotide sequence ID" value="NZ_PRLB01000003.1"/>
</dbReference>
<proteinExistence type="predicted"/>
<keyword evidence="1" id="KW-1133">Transmembrane helix</keyword>
<comment type="caution">
    <text evidence="2">The sequence shown here is derived from an EMBL/GenBank/DDBJ whole genome shotgun (WGS) entry which is preliminary data.</text>
</comment>
<gene>
    <name evidence="2" type="ORF">C4N26_05170</name>
</gene>